<dbReference type="InterPro" id="IPR018739">
    <property type="entry name" value="DUF2281"/>
</dbReference>
<reference evidence="2" key="1">
    <citation type="journal article" date="2023" name="Plants (Basel)">
        <title>Genomic Analysis of Leptolyngbya boryana CZ1 Reveals Efficient Carbon Fixation Modules.</title>
        <authorList>
            <person name="Bai X."/>
            <person name="Wang H."/>
            <person name="Cheng W."/>
            <person name="Wang J."/>
            <person name="Ma M."/>
            <person name="Hu H."/>
            <person name="Song Z."/>
            <person name="Ma H."/>
            <person name="Fan Y."/>
            <person name="Du C."/>
            <person name="Xu J."/>
        </authorList>
    </citation>
    <scope>NUCLEOTIDE SEQUENCE</scope>
    <source>
        <strain evidence="2">CZ1</strain>
    </source>
</reference>
<accession>A0AA97ATT9</accession>
<name>A0AA97ATT9_LEPBY</name>
<evidence type="ECO:0000259" key="1">
    <source>
        <dbReference type="Pfam" id="PF10047"/>
    </source>
</evidence>
<proteinExistence type="predicted"/>
<dbReference type="AlphaFoldDB" id="A0AA97ATT9"/>
<dbReference type="RefSeq" id="WP_316425816.1">
    <property type="nucleotide sequence ID" value="NZ_CP130144.1"/>
</dbReference>
<feature type="domain" description="DUF2281" evidence="1">
    <location>
        <begin position="6"/>
        <end position="72"/>
    </location>
</feature>
<dbReference type="EMBL" id="CP130144">
    <property type="protein sequence ID" value="WNZ43571.1"/>
    <property type="molecule type" value="Genomic_DNA"/>
</dbReference>
<dbReference type="Pfam" id="PF10047">
    <property type="entry name" value="DUF2281"/>
    <property type="match status" value="1"/>
</dbReference>
<protein>
    <submittedName>
        <fullName evidence="2">DUF2281 domain-containing protein</fullName>
    </submittedName>
</protein>
<organism evidence="2">
    <name type="scientific">Leptolyngbya boryana CZ1</name>
    <dbReference type="NCBI Taxonomy" id="3060204"/>
    <lineage>
        <taxon>Bacteria</taxon>
        <taxon>Bacillati</taxon>
        <taxon>Cyanobacteriota</taxon>
        <taxon>Cyanophyceae</taxon>
        <taxon>Leptolyngbyales</taxon>
        <taxon>Leptolyngbyaceae</taxon>
        <taxon>Leptolyngbya group</taxon>
        <taxon>Leptolyngbya</taxon>
    </lineage>
</organism>
<gene>
    <name evidence="2" type="ORF">Q2T42_17140</name>
</gene>
<reference evidence="2" key="2">
    <citation type="submission" date="2023-07" db="EMBL/GenBank/DDBJ databases">
        <authorList>
            <person name="Bai X.-H."/>
            <person name="Wang H.-H."/>
            <person name="Wang J."/>
            <person name="Ma M.-Y."/>
            <person name="Hu H.-H."/>
            <person name="Song Z.-L."/>
            <person name="Ma H.-G."/>
            <person name="Fan Y."/>
            <person name="Du C.-Y."/>
            <person name="Xu J.-C."/>
        </authorList>
    </citation>
    <scope>NUCLEOTIDE SEQUENCE</scope>
    <source>
        <strain evidence="2">CZ1</strain>
    </source>
</reference>
<evidence type="ECO:0000313" key="2">
    <source>
        <dbReference type="EMBL" id="WNZ43571.1"/>
    </source>
</evidence>
<sequence>MIEPAILEKFEALPDSLKAEVAHYIEFLLDKHLKTESSQQNEVKKPHGYGVWAGQIVMSEDFDEPLEDLKDYM</sequence>